<evidence type="ECO:0000313" key="1">
    <source>
        <dbReference type="EnsemblPlants" id="AVESA.00010b.r2.4AG0625530.1.CDS.1"/>
    </source>
</evidence>
<keyword evidence="2" id="KW-1185">Reference proteome</keyword>
<reference evidence="1" key="1">
    <citation type="submission" date="2021-05" db="EMBL/GenBank/DDBJ databases">
        <authorList>
            <person name="Scholz U."/>
            <person name="Mascher M."/>
            <person name="Fiebig A."/>
        </authorList>
    </citation>
    <scope>NUCLEOTIDE SEQUENCE [LARGE SCALE GENOMIC DNA]</scope>
</reference>
<dbReference type="EnsemblPlants" id="AVESA.00010b.r2.4AG0625530.1">
    <property type="protein sequence ID" value="AVESA.00010b.r2.4AG0625530.1.CDS.1"/>
    <property type="gene ID" value="AVESA.00010b.r2.4AG0625530"/>
</dbReference>
<protein>
    <submittedName>
        <fullName evidence="1">Uncharacterized protein</fullName>
    </submittedName>
</protein>
<evidence type="ECO:0000313" key="2">
    <source>
        <dbReference type="Proteomes" id="UP001732700"/>
    </source>
</evidence>
<name>A0ACD5WFS4_AVESA</name>
<sequence length="156" mass="16593">MEKDTSSWFHAQAVPAARVDGKTVRLFQCLFCDKTFLKSQALGGHQNAHRKDRVGCFNDPYSDSSFFGASATLFATAPPRDSASCPSMCTNIASHGGGAPASTPASDACSRHERWGGRAPRFAERSLVLGSDGRDGVVRASVASGADETLDLELRL</sequence>
<dbReference type="Proteomes" id="UP001732700">
    <property type="component" value="Chromosome 4A"/>
</dbReference>
<reference evidence="1" key="2">
    <citation type="submission" date="2025-09" db="UniProtKB">
        <authorList>
            <consortium name="EnsemblPlants"/>
        </authorList>
    </citation>
    <scope>IDENTIFICATION</scope>
</reference>
<accession>A0ACD5WFS4</accession>
<proteinExistence type="predicted"/>
<organism evidence="1 2">
    <name type="scientific">Avena sativa</name>
    <name type="common">Oat</name>
    <dbReference type="NCBI Taxonomy" id="4498"/>
    <lineage>
        <taxon>Eukaryota</taxon>
        <taxon>Viridiplantae</taxon>
        <taxon>Streptophyta</taxon>
        <taxon>Embryophyta</taxon>
        <taxon>Tracheophyta</taxon>
        <taxon>Spermatophyta</taxon>
        <taxon>Magnoliopsida</taxon>
        <taxon>Liliopsida</taxon>
        <taxon>Poales</taxon>
        <taxon>Poaceae</taxon>
        <taxon>BOP clade</taxon>
        <taxon>Pooideae</taxon>
        <taxon>Poodae</taxon>
        <taxon>Poeae</taxon>
        <taxon>Poeae Chloroplast Group 1 (Aveneae type)</taxon>
        <taxon>Aveninae</taxon>
        <taxon>Avena</taxon>
    </lineage>
</organism>